<dbReference type="InterPro" id="IPR029063">
    <property type="entry name" value="SAM-dependent_MTases_sf"/>
</dbReference>
<sequence length="219" mass="24847">MLTQPSFDLIARPYRWLEYLTLGRALEHCRLHFLPNLLQQRRALILGDGDGRFLAELLTQNPHLHADAVDTSATMLQLLRQRCEALAPNVSKRFTTHQTSALTCPTDGPYDLVVTHFFLDCLTQPDLETLIHHIAPNLSSEALWLISDFHIPSGLMRLPAKILVRSLYLAFRILTNLRTTKLPNHATPLKQAGLTRIARQHLLAGLLVTELWQFHSAAR</sequence>
<dbReference type="GO" id="GO:0008168">
    <property type="term" value="F:methyltransferase activity"/>
    <property type="evidence" value="ECO:0007669"/>
    <property type="project" value="UniProtKB-KW"/>
</dbReference>
<dbReference type="GO" id="GO:0032259">
    <property type="term" value="P:methylation"/>
    <property type="evidence" value="ECO:0007669"/>
    <property type="project" value="UniProtKB-KW"/>
</dbReference>
<name>A0A7W8IK46_9BACT</name>
<dbReference type="EMBL" id="JACHDY010000003">
    <property type="protein sequence ID" value="MBB5317820.1"/>
    <property type="molecule type" value="Genomic_DNA"/>
</dbReference>
<keyword evidence="2" id="KW-0808">Transferase</keyword>
<gene>
    <name evidence="2" type="ORF">HDF09_002506</name>
</gene>
<dbReference type="SUPFAM" id="SSF53335">
    <property type="entry name" value="S-adenosyl-L-methionine-dependent methyltransferases"/>
    <property type="match status" value="1"/>
</dbReference>
<dbReference type="Pfam" id="PF08242">
    <property type="entry name" value="Methyltransf_12"/>
    <property type="match status" value="1"/>
</dbReference>
<keyword evidence="2" id="KW-0489">Methyltransferase</keyword>
<organism evidence="2 3">
    <name type="scientific">Tunturiibacter empetritectus</name>
    <dbReference type="NCBI Taxonomy" id="3069691"/>
    <lineage>
        <taxon>Bacteria</taxon>
        <taxon>Pseudomonadati</taxon>
        <taxon>Acidobacteriota</taxon>
        <taxon>Terriglobia</taxon>
        <taxon>Terriglobales</taxon>
        <taxon>Acidobacteriaceae</taxon>
        <taxon>Tunturiibacter</taxon>
    </lineage>
</organism>
<comment type="caution">
    <text evidence="2">The sequence shown here is derived from an EMBL/GenBank/DDBJ whole genome shotgun (WGS) entry which is preliminary data.</text>
</comment>
<dbReference type="Proteomes" id="UP000568106">
    <property type="component" value="Unassembled WGS sequence"/>
</dbReference>
<accession>A0A7W8IK46</accession>
<dbReference type="Gene3D" id="3.40.50.150">
    <property type="entry name" value="Vaccinia Virus protein VP39"/>
    <property type="match status" value="1"/>
</dbReference>
<reference evidence="2" key="1">
    <citation type="submission" date="2020-08" db="EMBL/GenBank/DDBJ databases">
        <title>Genomic Encyclopedia of Type Strains, Phase IV (KMG-V): Genome sequencing to study the core and pangenomes of soil and plant-associated prokaryotes.</title>
        <authorList>
            <person name="Whitman W."/>
        </authorList>
    </citation>
    <scope>NUCLEOTIDE SEQUENCE [LARGE SCALE GENOMIC DNA]</scope>
    <source>
        <strain evidence="2">M8UP27</strain>
    </source>
</reference>
<evidence type="ECO:0000313" key="3">
    <source>
        <dbReference type="Proteomes" id="UP000568106"/>
    </source>
</evidence>
<evidence type="ECO:0000259" key="1">
    <source>
        <dbReference type="Pfam" id="PF08242"/>
    </source>
</evidence>
<dbReference type="AlphaFoldDB" id="A0A7W8IK46"/>
<protein>
    <submittedName>
        <fullName evidence="2">SAM-dependent methyltransferase</fullName>
    </submittedName>
</protein>
<feature type="domain" description="Methyltransferase type 12" evidence="1">
    <location>
        <begin position="45"/>
        <end position="139"/>
    </location>
</feature>
<proteinExistence type="predicted"/>
<dbReference type="InterPro" id="IPR013217">
    <property type="entry name" value="Methyltransf_12"/>
</dbReference>
<evidence type="ECO:0000313" key="2">
    <source>
        <dbReference type="EMBL" id="MBB5317820.1"/>
    </source>
</evidence>
<keyword evidence="3" id="KW-1185">Reference proteome</keyword>